<organism evidence="3 4">
    <name type="scientific">Parathermosynechococcus lividus PCC 6715</name>
    <dbReference type="NCBI Taxonomy" id="1917166"/>
    <lineage>
        <taxon>Bacteria</taxon>
        <taxon>Bacillati</taxon>
        <taxon>Cyanobacteriota</taxon>
        <taxon>Cyanophyceae</taxon>
        <taxon>Acaryochloridales</taxon>
        <taxon>Thermosynechococcaceae</taxon>
        <taxon>Parathermosynechococcus</taxon>
    </lineage>
</organism>
<evidence type="ECO:0000256" key="1">
    <source>
        <dbReference type="SAM" id="MobiDB-lite"/>
    </source>
</evidence>
<keyword evidence="2" id="KW-0732">Signal</keyword>
<sequence>MRNSWIISLLAIASPLTVATLPASANSATIGPIEVSPDLRSALQTAPSTSANANELQYPDGLEDSLSPQPVRLRQDPKVYKQFEEPRNNRGVGFSVGI</sequence>
<dbReference type="OrthoDB" id="565184at2"/>
<dbReference type="RefSeq" id="WP_099798245.1">
    <property type="nucleotide sequence ID" value="NZ_CP018092.1"/>
</dbReference>
<dbReference type="AlphaFoldDB" id="A0A2D2Q0U4"/>
<keyword evidence="4" id="KW-1185">Reference proteome</keyword>
<dbReference type="EMBL" id="CP018092">
    <property type="protein sequence ID" value="ATS17897.1"/>
    <property type="molecule type" value="Genomic_DNA"/>
</dbReference>
<feature type="chain" id="PRO_5013628933" evidence="2">
    <location>
        <begin position="26"/>
        <end position="98"/>
    </location>
</feature>
<gene>
    <name evidence="3" type="ORF">BRW62_03070</name>
</gene>
<dbReference type="KEGG" id="slw:BRW62_03070"/>
<feature type="signal peptide" evidence="2">
    <location>
        <begin position="1"/>
        <end position="25"/>
    </location>
</feature>
<reference evidence="3 4" key="1">
    <citation type="submission" date="2016-11" db="EMBL/GenBank/DDBJ databases">
        <title>Complete genome sequence of thermophilic cyanobacteria strain Synechococcus sp. PCC6715.</title>
        <authorList>
            <person name="Tang J."/>
            <person name="Daroch M."/>
            <person name="Liang Y."/>
            <person name="Jiang D."/>
            <person name="Shah M."/>
        </authorList>
    </citation>
    <scope>NUCLEOTIDE SEQUENCE [LARGE SCALE GENOMIC DNA]</scope>
    <source>
        <strain evidence="3 4">PCC 6715</strain>
    </source>
</reference>
<feature type="region of interest" description="Disordered" evidence="1">
    <location>
        <begin position="45"/>
        <end position="75"/>
    </location>
</feature>
<name>A0A2D2Q0U4_PARLV</name>
<evidence type="ECO:0000256" key="2">
    <source>
        <dbReference type="SAM" id="SignalP"/>
    </source>
</evidence>
<dbReference type="Proteomes" id="UP000231057">
    <property type="component" value="Chromosome"/>
</dbReference>
<evidence type="ECO:0000313" key="4">
    <source>
        <dbReference type="Proteomes" id="UP000231057"/>
    </source>
</evidence>
<accession>A0A2D2Q0U4</accession>
<feature type="compositionally biased region" description="Polar residues" evidence="1">
    <location>
        <begin position="45"/>
        <end position="55"/>
    </location>
</feature>
<evidence type="ECO:0000313" key="3">
    <source>
        <dbReference type="EMBL" id="ATS17897.1"/>
    </source>
</evidence>
<reference evidence="4" key="2">
    <citation type="journal article" date="2022" name="Front. Microbiol.">
        <title>Comparative Genomic Analysis Revealed Distinct Molecular Components and Organization of CO2-Concentrating Mechanism in Thermophilic Cyanobacteria.</title>
        <authorList>
            <person name="Tang J."/>
            <person name="Zhou H."/>
            <person name="Yao D."/>
            <person name="Riaz S."/>
            <person name="You D."/>
            <person name="Klepacz-Smolka A."/>
            <person name="Daroch M."/>
        </authorList>
    </citation>
    <scope>NUCLEOTIDE SEQUENCE [LARGE SCALE GENOMIC DNA]</scope>
    <source>
        <strain evidence="4">PCC 6715</strain>
    </source>
</reference>
<protein>
    <submittedName>
        <fullName evidence="3">Uncharacterized protein</fullName>
    </submittedName>
</protein>
<proteinExistence type="predicted"/>